<dbReference type="AlphaFoldDB" id="A0A160IKE9"/>
<accession>A0A160IKE9</accession>
<dbReference type="STRING" id="1221500.ABE65_003345"/>
<comment type="similarity">
    <text evidence="1">Belongs to the GerABKA family.</text>
</comment>
<keyword evidence="5" id="KW-1185">Reference proteome</keyword>
<keyword evidence="2 3" id="KW-0472">Membrane</keyword>
<dbReference type="EMBL" id="CP015378">
    <property type="protein sequence ID" value="ANC75900.1"/>
    <property type="molecule type" value="Genomic_DNA"/>
</dbReference>
<name>A0A160IKE9_9BACL</name>
<protein>
    <submittedName>
        <fullName evidence="4">Spore gernimation protein</fullName>
    </submittedName>
</protein>
<reference evidence="4 5" key="1">
    <citation type="submission" date="2016-04" db="EMBL/GenBank/DDBJ databases">
        <title>Complete genome sequence of Fictibacillus phosphorivorans G25-29, a strain toxic to nematodes.</title>
        <authorList>
            <person name="Zheng Z."/>
        </authorList>
    </citation>
    <scope>NUCLEOTIDE SEQUENCE [LARGE SCALE GENOMIC DNA]</scope>
    <source>
        <strain evidence="4 5">G25-29</strain>
    </source>
</reference>
<keyword evidence="3" id="KW-1133">Transmembrane helix</keyword>
<organism evidence="4 5">
    <name type="scientific">Fictibacillus phosphorivorans</name>
    <dbReference type="NCBI Taxonomy" id="1221500"/>
    <lineage>
        <taxon>Bacteria</taxon>
        <taxon>Bacillati</taxon>
        <taxon>Bacillota</taxon>
        <taxon>Bacilli</taxon>
        <taxon>Bacillales</taxon>
        <taxon>Fictibacillaceae</taxon>
        <taxon>Fictibacillus</taxon>
    </lineage>
</organism>
<evidence type="ECO:0000313" key="5">
    <source>
        <dbReference type="Proteomes" id="UP000076623"/>
    </source>
</evidence>
<evidence type="ECO:0000256" key="1">
    <source>
        <dbReference type="ARBA" id="ARBA00005278"/>
    </source>
</evidence>
<feature type="transmembrane region" description="Helical" evidence="3">
    <location>
        <begin position="343"/>
        <end position="361"/>
    </location>
</feature>
<evidence type="ECO:0000256" key="2">
    <source>
        <dbReference type="ARBA" id="ARBA00023136"/>
    </source>
</evidence>
<dbReference type="InterPro" id="IPR004995">
    <property type="entry name" value="Spore_Ger"/>
</dbReference>
<dbReference type="PIRSF" id="PIRSF005690">
    <property type="entry name" value="GerBA"/>
    <property type="match status" value="1"/>
</dbReference>
<evidence type="ECO:0000256" key="3">
    <source>
        <dbReference type="SAM" id="Phobius"/>
    </source>
</evidence>
<evidence type="ECO:0000313" key="4">
    <source>
        <dbReference type="EMBL" id="ANC75900.1"/>
    </source>
</evidence>
<dbReference type="KEGG" id="fpn:ABE65_003345"/>
<dbReference type="InterPro" id="IPR050768">
    <property type="entry name" value="UPF0353/GerABKA_families"/>
</dbReference>
<proteinExistence type="inferred from homology"/>
<dbReference type="RefSeq" id="WP_066391304.1">
    <property type="nucleotide sequence ID" value="NZ_CP015378.1"/>
</dbReference>
<dbReference type="GO" id="GO:0009847">
    <property type="term" value="P:spore germination"/>
    <property type="evidence" value="ECO:0007669"/>
    <property type="project" value="UniProtKB-UniRule"/>
</dbReference>
<gene>
    <name evidence="4" type="ORF">ABE65_003345</name>
</gene>
<dbReference type="GO" id="GO:0005886">
    <property type="term" value="C:plasma membrane"/>
    <property type="evidence" value="ECO:0007669"/>
    <property type="project" value="UniProtKB-SubCell"/>
</dbReference>
<dbReference type="Proteomes" id="UP000076623">
    <property type="component" value="Chromosome"/>
</dbReference>
<sequence length="495" mass="55549">MDTDTTKVEVPINKDLQANDEYMRNLYKNCDDIKIRHFQFGSDYKQEALVVHCDSLVQEEKSNLLHQVIKDMPDFEAALSLAVSVQQIKVFFENKGVSSRPVMLLKNYNELNANIVNGHIVLIFDKWDLALSFDASSVEKRSVAEPQNEVVVVGPREGTIENLQKNLGLIRSRLKTPDLKFIFKQTDSKSNTKFVYGYLDGTVKKEMLKEFESRINKIKKEEILETSYIAELIEESSITPFPQYRFTERPDVASASLLEGKIIILMEGTGTIVICPGLFNEFFQSASDYYQRSVFSSIIRLVRFVGFILSLALPSIYIALTTFHSELIPTVLLIALLDTREGIPFPAIIEALIMLFFFELLQEAGVRLPKPIGSTVSIVGALIIGEASINAGLASPIMIVVIGLTGIASFSIPYYDFGFAARLLRIPLMFLAAIMGGFGLFLGFILIFLHLSKLHVLKEPYLGTFTLNSTSLLKDGFFRLSLKKLLKHRSTGKNV</sequence>
<dbReference type="PANTHER" id="PTHR22550">
    <property type="entry name" value="SPORE GERMINATION PROTEIN"/>
    <property type="match status" value="1"/>
</dbReference>
<keyword evidence="3" id="KW-0812">Transmembrane</keyword>
<feature type="transmembrane region" description="Helical" evidence="3">
    <location>
        <begin position="301"/>
        <end position="323"/>
    </location>
</feature>
<feature type="transmembrane region" description="Helical" evidence="3">
    <location>
        <begin position="397"/>
        <end position="415"/>
    </location>
</feature>
<dbReference type="Pfam" id="PF03323">
    <property type="entry name" value="GerA"/>
    <property type="match status" value="1"/>
</dbReference>
<feature type="transmembrane region" description="Helical" evidence="3">
    <location>
        <begin position="427"/>
        <end position="449"/>
    </location>
</feature>
<dbReference type="PANTHER" id="PTHR22550:SF5">
    <property type="entry name" value="LEUCINE ZIPPER PROTEIN 4"/>
    <property type="match status" value="1"/>
</dbReference>